<evidence type="ECO:0000256" key="1">
    <source>
        <dbReference type="ARBA" id="ARBA00007553"/>
    </source>
</evidence>
<dbReference type="Ensembl" id="ENSMMDT00005048841.1">
    <property type="protein sequence ID" value="ENSMMDP00005047893.1"/>
    <property type="gene ID" value="ENSMMDG00005021732.1"/>
</dbReference>
<dbReference type="GeneTree" id="ENSGT00940000158718"/>
<feature type="signal peptide" evidence="3">
    <location>
        <begin position="1"/>
        <end position="22"/>
    </location>
</feature>
<feature type="domain" description="Peptidoglycan recognition protein family" evidence="5">
    <location>
        <begin position="98"/>
        <end position="235"/>
    </location>
</feature>
<dbReference type="FunFam" id="3.40.80.10:FF:000001">
    <property type="entry name" value="Peptidoglycan recognition protein 1"/>
    <property type="match status" value="1"/>
</dbReference>
<evidence type="ECO:0000256" key="2">
    <source>
        <dbReference type="ARBA" id="ARBA00022859"/>
    </source>
</evidence>
<dbReference type="Pfam" id="PF01510">
    <property type="entry name" value="Amidase_2"/>
    <property type="match status" value="1"/>
</dbReference>
<dbReference type="Gene3D" id="3.40.80.10">
    <property type="entry name" value="Peptidoglycan recognition protein-like"/>
    <property type="match status" value="1"/>
</dbReference>
<keyword evidence="3" id="KW-0732">Signal</keyword>
<accession>A0A668A9P5</accession>
<dbReference type="SUPFAM" id="SSF55846">
    <property type="entry name" value="N-acetylmuramoyl-L-alanine amidase-like"/>
    <property type="match status" value="1"/>
</dbReference>
<reference evidence="6" key="1">
    <citation type="submission" date="2019-06" db="EMBL/GenBank/DDBJ databases">
        <authorList>
            <consortium name="Wellcome Sanger Institute Data Sharing"/>
        </authorList>
    </citation>
    <scope>NUCLEOTIDE SEQUENCE [LARGE SCALE GENOMIC DNA]</scope>
</reference>
<dbReference type="InterPro" id="IPR002502">
    <property type="entry name" value="Amidase_domain"/>
</dbReference>
<keyword evidence="2" id="KW-0391">Immunity</keyword>
<evidence type="ECO:0000313" key="6">
    <source>
        <dbReference type="Ensembl" id="ENSMMDP00005047893.1"/>
    </source>
</evidence>
<protein>
    <submittedName>
        <fullName evidence="6">Peptidoglycan recognition protein 6</fullName>
    </submittedName>
</protein>
<feature type="domain" description="N-acetylmuramoyl-L-alanine amidase" evidence="4">
    <location>
        <begin position="101"/>
        <end position="241"/>
    </location>
</feature>
<reference evidence="6" key="3">
    <citation type="submission" date="2025-09" db="UniProtKB">
        <authorList>
            <consortium name="Ensembl"/>
        </authorList>
    </citation>
    <scope>IDENTIFICATION</scope>
</reference>
<comment type="similarity">
    <text evidence="1">Belongs to the N-acetylmuramoyl-L-alanine amidase 2 family.</text>
</comment>
<dbReference type="PANTHER" id="PTHR11022">
    <property type="entry name" value="PEPTIDOGLYCAN RECOGNITION PROTEIN"/>
    <property type="match status" value="1"/>
</dbReference>
<dbReference type="GO" id="GO:0002376">
    <property type="term" value="P:immune system process"/>
    <property type="evidence" value="ECO:0007669"/>
    <property type="project" value="UniProtKB-KW"/>
</dbReference>
<gene>
    <name evidence="6" type="primary">pglyrp6</name>
</gene>
<dbReference type="InterPro" id="IPR006619">
    <property type="entry name" value="PGRP_domain_met/bac"/>
</dbReference>
<dbReference type="SMART" id="SM00644">
    <property type="entry name" value="Ami_2"/>
    <property type="match status" value="1"/>
</dbReference>
<dbReference type="GO" id="GO:0008270">
    <property type="term" value="F:zinc ion binding"/>
    <property type="evidence" value="ECO:0007669"/>
    <property type="project" value="InterPro"/>
</dbReference>
<dbReference type="Proteomes" id="UP000472263">
    <property type="component" value="Chromosome 8"/>
</dbReference>
<proteinExistence type="inferred from homology"/>
<feature type="chain" id="PRO_5025618459" evidence="3">
    <location>
        <begin position="23"/>
        <end position="264"/>
    </location>
</feature>
<evidence type="ECO:0000259" key="4">
    <source>
        <dbReference type="SMART" id="SM00644"/>
    </source>
</evidence>
<dbReference type="GO" id="GO:0008745">
    <property type="term" value="F:N-acetylmuramoyl-L-alanine amidase activity"/>
    <property type="evidence" value="ECO:0007669"/>
    <property type="project" value="InterPro"/>
</dbReference>
<organism evidence="6 7">
    <name type="scientific">Myripristis murdjan</name>
    <name type="common">pinecone soldierfish</name>
    <dbReference type="NCBI Taxonomy" id="586833"/>
    <lineage>
        <taxon>Eukaryota</taxon>
        <taxon>Metazoa</taxon>
        <taxon>Chordata</taxon>
        <taxon>Craniata</taxon>
        <taxon>Vertebrata</taxon>
        <taxon>Euteleostomi</taxon>
        <taxon>Actinopterygii</taxon>
        <taxon>Neopterygii</taxon>
        <taxon>Teleostei</taxon>
        <taxon>Neoteleostei</taxon>
        <taxon>Acanthomorphata</taxon>
        <taxon>Holocentriformes</taxon>
        <taxon>Holocentridae</taxon>
        <taxon>Myripristis</taxon>
    </lineage>
</organism>
<evidence type="ECO:0000259" key="5">
    <source>
        <dbReference type="SMART" id="SM00701"/>
    </source>
</evidence>
<evidence type="ECO:0000256" key="3">
    <source>
        <dbReference type="SAM" id="SignalP"/>
    </source>
</evidence>
<reference evidence="6" key="2">
    <citation type="submission" date="2025-08" db="UniProtKB">
        <authorList>
            <consortium name="Ensembl"/>
        </authorList>
    </citation>
    <scope>IDENTIFICATION</scope>
</reference>
<dbReference type="CDD" id="cd06583">
    <property type="entry name" value="PGRP"/>
    <property type="match status" value="1"/>
</dbReference>
<dbReference type="InterPro" id="IPR036505">
    <property type="entry name" value="Amidase/PGRP_sf"/>
</dbReference>
<dbReference type="InterPro" id="IPR015510">
    <property type="entry name" value="PGRP"/>
</dbReference>
<dbReference type="SMART" id="SM00701">
    <property type="entry name" value="PGRP"/>
    <property type="match status" value="1"/>
</dbReference>
<name>A0A668A9P5_9TELE</name>
<evidence type="ECO:0000313" key="7">
    <source>
        <dbReference type="Proteomes" id="UP000472263"/>
    </source>
</evidence>
<dbReference type="PANTHER" id="PTHR11022:SF69">
    <property type="entry name" value="PEPTIDOGLYCAN RECOGNITION PROTEIN 6"/>
    <property type="match status" value="1"/>
</dbReference>
<dbReference type="AlphaFoldDB" id="A0A668A9P5"/>
<keyword evidence="7" id="KW-1185">Reference proteome</keyword>
<dbReference type="GO" id="GO:0009253">
    <property type="term" value="P:peptidoglycan catabolic process"/>
    <property type="evidence" value="ECO:0007669"/>
    <property type="project" value="InterPro"/>
</dbReference>
<sequence length="264" mass="29191">MAHQWTWTLALLVVWVSTCIEASSLWHMNDFIKAVEQLEDGNPQLAPLAVLRSLRGAAGLNDAFIQHFLGNASSGGLEMDASLSDYMGKIFVQSGHPLKLSSLGTPTLLSLPLSFMYIHHTSTPSQPCLTFEQCAADMRSMQRFHQEDRGWDDIGYSFVAGSDGYIYEGRGWHWQGAHTYGHNSRGYGVAFIGDYSSRLPSQHSMGLVRDQLASCAVGGGRLVGNFTLQGHRQVVNTLCPGDAFYKEIQVHSYLISFSLQEVKE</sequence>